<evidence type="ECO:0000313" key="3">
    <source>
        <dbReference type="Proteomes" id="UP000326924"/>
    </source>
</evidence>
<protein>
    <submittedName>
        <fullName evidence="2">Uncharacterized protein</fullName>
    </submittedName>
</protein>
<dbReference type="EMBL" id="VXIS01000050">
    <property type="protein sequence ID" value="KAA8910134.1"/>
    <property type="molecule type" value="Genomic_DNA"/>
</dbReference>
<dbReference type="Proteomes" id="UP000326924">
    <property type="component" value="Unassembled WGS sequence"/>
</dbReference>
<gene>
    <name evidence="2" type="ORF">FN846DRAFT_571132</name>
</gene>
<reference evidence="2 3" key="1">
    <citation type="submission" date="2019-09" db="EMBL/GenBank/DDBJ databases">
        <title>Draft genome of the ectomycorrhizal ascomycete Sphaerosporella brunnea.</title>
        <authorList>
            <consortium name="DOE Joint Genome Institute"/>
            <person name="Benucci G.M."/>
            <person name="Marozzi G."/>
            <person name="Antonielli L."/>
            <person name="Sanchez S."/>
            <person name="Marco P."/>
            <person name="Wang X."/>
            <person name="Falini L.B."/>
            <person name="Barry K."/>
            <person name="Haridas S."/>
            <person name="Lipzen A."/>
            <person name="Labutti K."/>
            <person name="Grigoriev I.V."/>
            <person name="Murat C."/>
            <person name="Martin F."/>
            <person name="Albertini E."/>
            <person name="Donnini D."/>
            <person name="Bonito G."/>
        </authorList>
    </citation>
    <scope>NUCLEOTIDE SEQUENCE [LARGE SCALE GENOMIC DNA]</scope>
    <source>
        <strain evidence="2 3">Sb_GMNB300</strain>
    </source>
</reference>
<dbReference type="InParanoid" id="A0A5J5F294"/>
<proteinExistence type="predicted"/>
<accession>A0A5J5F294</accession>
<dbReference type="AlphaFoldDB" id="A0A5J5F294"/>
<comment type="caution">
    <text evidence="2">The sequence shown here is derived from an EMBL/GenBank/DDBJ whole genome shotgun (WGS) entry which is preliminary data.</text>
</comment>
<organism evidence="2 3">
    <name type="scientific">Sphaerosporella brunnea</name>
    <dbReference type="NCBI Taxonomy" id="1250544"/>
    <lineage>
        <taxon>Eukaryota</taxon>
        <taxon>Fungi</taxon>
        <taxon>Dikarya</taxon>
        <taxon>Ascomycota</taxon>
        <taxon>Pezizomycotina</taxon>
        <taxon>Pezizomycetes</taxon>
        <taxon>Pezizales</taxon>
        <taxon>Pyronemataceae</taxon>
        <taxon>Sphaerosporella</taxon>
    </lineage>
</organism>
<name>A0A5J5F294_9PEZI</name>
<evidence type="ECO:0000313" key="2">
    <source>
        <dbReference type="EMBL" id="KAA8910134.1"/>
    </source>
</evidence>
<sequence length="201" mass="22850">MAVERRSIPSLSVGKKNNWRFLRLKTTSRAPICFTGTLDRQDHHSSSFVICWLKLARKSPRARQREAIRPQQNIRRGTPRKQIRFQDSSSARSSRDGNGARKICKIFIFETCMFLEICQQRSHPPVLVQNWASALQAGGVKDREIGTDRKAKSYSIRKGPDTSIGNARTSNGVACCCRTLWGGGWYGRGVWDLPISALWQW</sequence>
<keyword evidence="3" id="KW-1185">Reference proteome</keyword>
<evidence type="ECO:0000256" key="1">
    <source>
        <dbReference type="SAM" id="MobiDB-lite"/>
    </source>
</evidence>
<feature type="region of interest" description="Disordered" evidence="1">
    <location>
        <begin position="62"/>
        <end position="97"/>
    </location>
</feature>